<dbReference type="WBParaSite" id="PgR026_g004_t09">
    <property type="protein sequence ID" value="PgR026_g004_t09"/>
    <property type="gene ID" value="PgR026_g004"/>
</dbReference>
<evidence type="ECO:0000313" key="2">
    <source>
        <dbReference type="WBParaSite" id="PgR026_g004_t09"/>
    </source>
</evidence>
<sequence>NLRLKKEWKKRKKEAKNWSKRLLISKRGTCECLSQHGMHNTLSALNCPDSATHIGAVRYRSIQM</sequence>
<protein>
    <submittedName>
        <fullName evidence="2">Uncharacterized protein</fullName>
    </submittedName>
</protein>
<reference evidence="2" key="1">
    <citation type="submission" date="2022-11" db="UniProtKB">
        <authorList>
            <consortium name="WormBaseParasite"/>
        </authorList>
    </citation>
    <scope>IDENTIFICATION</scope>
</reference>
<accession>A0A915B6H9</accession>
<evidence type="ECO:0000313" key="1">
    <source>
        <dbReference type="Proteomes" id="UP000887569"/>
    </source>
</evidence>
<name>A0A915B6H9_PARUN</name>
<organism evidence="1 2">
    <name type="scientific">Parascaris univalens</name>
    <name type="common">Nematode worm</name>
    <dbReference type="NCBI Taxonomy" id="6257"/>
    <lineage>
        <taxon>Eukaryota</taxon>
        <taxon>Metazoa</taxon>
        <taxon>Ecdysozoa</taxon>
        <taxon>Nematoda</taxon>
        <taxon>Chromadorea</taxon>
        <taxon>Rhabditida</taxon>
        <taxon>Spirurina</taxon>
        <taxon>Ascaridomorpha</taxon>
        <taxon>Ascaridoidea</taxon>
        <taxon>Ascarididae</taxon>
        <taxon>Parascaris</taxon>
    </lineage>
</organism>
<keyword evidence="1" id="KW-1185">Reference proteome</keyword>
<dbReference type="AlphaFoldDB" id="A0A915B6H9"/>
<dbReference type="Proteomes" id="UP000887569">
    <property type="component" value="Unplaced"/>
</dbReference>
<proteinExistence type="predicted"/>